<comment type="caution">
    <text evidence="3">The sequence shown here is derived from an EMBL/GenBank/DDBJ whole genome shotgun (WGS) entry which is preliminary data.</text>
</comment>
<feature type="signal peptide" evidence="1">
    <location>
        <begin position="1"/>
        <end position="16"/>
    </location>
</feature>
<dbReference type="Gene3D" id="3.30.2420.10">
    <property type="entry name" value="TonB"/>
    <property type="match status" value="1"/>
</dbReference>
<evidence type="ECO:0000256" key="1">
    <source>
        <dbReference type="SAM" id="SignalP"/>
    </source>
</evidence>
<dbReference type="RefSeq" id="WP_219747688.1">
    <property type="nucleotide sequence ID" value="NZ_JAHXZN010000001.1"/>
</dbReference>
<dbReference type="Proteomes" id="UP000759103">
    <property type="component" value="Unassembled WGS sequence"/>
</dbReference>
<protein>
    <submittedName>
        <fullName evidence="3">Energy transducer TonB</fullName>
    </submittedName>
</protein>
<proteinExistence type="predicted"/>
<accession>A0ABS7BL17</accession>
<dbReference type="InterPro" id="IPR037682">
    <property type="entry name" value="TonB_C"/>
</dbReference>
<sequence>MSVSLLALALAGQAAAAAQAPAPASPPAHQSAQARFDAASQAVAEGRCAEAVKMFATMAKSRNPLLAATIDVRNGRCLVDLGQVEDGKAAIARGLPVLAGKGVEFSGDVYEAHMTLARLAERTFDYDEAAKEYRAAADPLKGGARVPALLRLALVTMFDHDGRALAAAEEARTLVLAEPALSKKDLAAVQTVHARVLLNEGRAREAYAELKNSLSKQGGLTSRVSADDIATRSDLAIAALKNNDRDNARLYLAYTGAGRMRDTPFTRAASMDPPACGEGGLVPEDEAIVEFSLERDGHVAGVAPVYTNGDRAKALAFARAVTDWSWRAEDVAKIPALFRYTTRVELRCVRADGAPGVTRPLKDAFEAWLVEKGAPTPKWAEQPAAVALATQRTALAAANTKNDAVAQAQAALALSDNPVLDGQERPALHAIVRTAVASLSPPVAVRTYVEMVAPEKVDEDSESWRTRMRAILARPDVSGDPLSAATLRLLIAQPAYRKGPPADAAVLVAAVSGDPALPPRHPLKIAALLEEANVLAAKGDVAGARAVFDRTGLTAEQCATVGLQPAVQRMSGSASDFPQEAQRLGFEGWVRTSFDITPDGRTIAPRAVIAYPPFIFDEAANGIIRVARFSSTFRPEGALACSGQQQSVLFLLPNR</sequence>
<dbReference type="SUPFAM" id="SSF74653">
    <property type="entry name" value="TolA/TonB C-terminal domain"/>
    <property type="match status" value="1"/>
</dbReference>
<dbReference type="PROSITE" id="PS52015">
    <property type="entry name" value="TONB_CTD"/>
    <property type="match status" value="1"/>
</dbReference>
<feature type="domain" description="TonB C-terminal" evidence="2">
    <location>
        <begin position="562"/>
        <end position="655"/>
    </location>
</feature>
<evidence type="ECO:0000313" key="3">
    <source>
        <dbReference type="EMBL" id="MBW6530312.1"/>
    </source>
</evidence>
<keyword evidence="4" id="KW-1185">Reference proteome</keyword>
<evidence type="ECO:0000313" key="4">
    <source>
        <dbReference type="Proteomes" id="UP000759103"/>
    </source>
</evidence>
<gene>
    <name evidence="3" type="ORF">KZ820_06145</name>
</gene>
<keyword evidence="1" id="KW-0732">Signal</keyword>
<dbReference type="EMBL" id="JAHXZN010000001">
    <property type="protein sequence ID" value="MBW6530312.1"/>
    <property type="molecule type" value="Genomic_DNA"/>
</dbReference>
<dbReference type="Pfam" id="PF03544">
    <property type="entry name" value="TonB_C"/>
    <property type="match status" value="1"/>
</dbReference>
<organism evidence="3 4">
    <name type="scientific">Sphingomonas citri</name>
    <dbReference type="NCBI Taxonomy" id="2862499"/>
    <lineage>
        <taxon>Bacteria</taxon>
        <taxon>Pseudomonadati</taxon>
        <taxon>Pseudomonadota</taxon>
        <taxon>Alphaproteobacteria</taxon>
        <taxon>Sphingomonadales</taxon>
        <taxon>Sphingomonadaceae</taxon>
        <taxon>Sphingomonas</taxon>
    </lineage>
</organism>
<feature type="chain" id="PRO_5045914679" evidence="1">
    <location>
        <begin position="17"/>
        <end position="655"/>
    </location>
</feature>
<evidence type="ECO:0000259" key="2">
    <source>
        <dbReference type="PROSITE" id="PS52015"/>
    </source>
</evidence>
<reference evidence="3 4" key="1">
    <citation type="submission" date="2021-07" db="EMBL/GenBank/DDBJ databases">
        <title>Sphingomonas sp.</title>
        <authorList>
            <person name="Feng G."/>
            <person name="Li J."/>
            <person name="Pan M."/>
        </authorList>
    </citation>
    <scope>NUCLEOTIDE SEQUENCE [LARGE SCALE GENOMIC DNA]</scope>
    <source>
        <strain evidence="3 4">RRHST34</strain>
    </source>
</reference>
<name>A0ABS7BL17_9SPHN</name>